<reference evidence="5 6" key="1">
    <citation type="submission" date="2024-01" db="EMBL/GenBank/DDBJ databases">
        <title>A draft genome for the cacao thread blight pathogen Marasmiellus scandens.</title>
        <authorList>
            <person name="Baruah I.K."/>
            <person name="Leung J."/>
            <person name="Bukari Y."/>
            <person name="Amoako-Attah I."/>
            <person name="Meinhardt L.W."/>
            <person name="Bailey B.A."/>
            <person name="Cohen S.P."/>
        </authorList>
    </citation>
    <scope>NUCLEOTIDE SEQUENCE [LARGE SCALE GENOMIC DNA]</scope>
    <source>
        <strain evidence="5 6">GH-19</strain>
    </source>
</reference>
<keyword evidence="3" id="KW-0949">S-adenosyl-L-methionine</keyword>
<dbReference type="EMBL" id="JBANRG010000037">
    <property type="protein sequence ID" value="KAK7448850.1"/>
    <property type="molecule type" value="Genomic_DNA"/>
</dbReference>
<organism evidence="5 6">
    <name type="scientific">Marasmiellus scandens</name>
    <dbReference type="NCBI Taxonomy" id="2682957"/>
    <lineage>
        <taxon>Eukaryota</taxon>
        <taxon>Fungi</taxon>
        <taxon>Dikarya</taxon>
        <taxon>Basidiomycota</taxon>
        <taxon>Agaricomycotina</taxon>
        <taxon>Agaricomycetes</taxon>
        <taxon>Agaricomycetidae</taxon>
        <taxon>Agaricales</taxon>
        <taxon>Marasmiineae</taxon>
        <taxon>Omphalotaceae</taxon>
        <taxon>Marasmiellus</taxon>
    </lineage>
</organism>
<evidence type="ECO:0000313" key="5">
    <source>
        <dbReference type="EMBL" id="KAK7448850.1"/>
    </source>
</evidence>
<comment type="pathway">
    <text evidence="1">Secondary metabolite biosynthesis.</text>
</comment>
<dbReference type="PANTHER" id="PTHR35897">
    <property type="entry name" value="METHYLTRANSFERASE AUSD"/>
    <property type="match status" value="1"/>
</dbReference>
<accession>A0ABR1J3C8</accession>
<gene>
    <name evidence="5" type="ORF">VKT23_013579</name>
</gene>
<proteinExistence type="inferred from homology"/>
<evidence type="ECO:0000256" key="4">
    <source>
        <dbReference type="ARBA" id="ARBA00038314"/>
    </source>
</evidence>
<keyword evidence="2" id="KW-0808">Transferase</keyword>
<evidence type="ECO:0000313" key="6">
    <source>
        <dbReference type="Proteomes" id="UP001498398"/>
    </source>
</evidence>
<dbReference type="InterPro" id="IPR051654">
    <property type="entry name" value="Meroterpenoid_MTases"/>
</dbReference>
<name>A0ABR1J3C8_9AGAR</name>
<protein>
    <recommendedName>
        <fullName evidence="7">Methyltransferase domain-containing protein</fullName>
    </recommendedName>
</protein>
<comment type="caution">
    <text evidence="5">The sequence shown here is derived from an EMBL/GenBank/DDBJ whole genome shotgun (WGS) entry which is preliminary data.</text>
</comment>
<dbReference type="InterPro" id="IPR029063">
    <property type="entry name" value="SAM-dependent_MTases_sf"/>
</dbReference>
<dbReference type="PANTHER" id="PTHR35897:SF1">
    <property type="entry name" value="METHYLTRANSFERASE AUSD"/>
    <property type="match status" value="1"/>
</dbReference>
<evidence type="ECO:0000256" key="3">
    <source>
        <dbReference type="ARBA" id="ARBA00022691"/>
    </source>
</evidence>
<keyword evidence="6" id="KW-1185">Reference proteome</keyword>
<dbReference type="Proteomes" id="UP001498398">
    <property type="component" value="Unassembled WGS sequence"/>
</dbReference>
<evidence type="ECO:0000256" key="2">
    <source>
        <dbReference type="ARBA" id="ARBA00022679"/>
    </source>
</evidence>
<evidence type="ECO:0000256" key="1">
    <source>
        <dbReference type="ARBA" id="ARBA00005179"/>
    </source>
</evidence>
<dbReference type="SUPFAM" id="SSF53335">
    <property type="entry name" value="S-adenosyl-L-methionine-dependent methyltransferases"/>
    <property type="match status" value="1"/>
</dbReference>
<comment type="similarity">
    <text evidence="4">Belongs to the class I-like SAM-binding methyltransferase superfamily.</text>
</comment>
<evidence type="ECO:0008006" key="7">
    <source>
        <dbReference type="Google" id="ProtNLM"/>
    </source>
</evidence>
<dbReference type="Gene3D" id="3.40.50.150">
    <property type="entry name" value="Vaccinia Virus protein VP39"/>
    <property type="match status" value="1"/>
</dbReference>
<sequence>MKSDKTALFLDAGCCFGTDIRKAIADGCPAENIIGLDLHQEFWGLGHKLFRSNPDKMASTFIAGSILDPSFVLEVDSPEKQNLAPFKGKFKFIHASNFFHLFQEEDQKKTAEHLAALLSPTPGSMIFGSHVSLPEKASSWTDLWKTIIPGDGIKVDAKVIEEPKIVPESRINETYRLMWSITRL</sequence>